<dbReference type="Gene3D" id="3.40.50.1820">
    <property type="entry name" value="alpha/beta hydrolase"/>
    <property type="match status" value="2"/>
</dbReference>
<dbReference type="InterPro" id="IPR029058">
    <property type="entry name" value="AB_hydrolase_fold"/>
</dbReference>
<gene>
    <name evidence="4" type="ORF">TIFTF001_010080</name>
</gene>
<feature type="domain" description="Alpha/beta hydrolase fold-3" evidence="3">
    <location>
        <begin position="326"/>
        <end position="376"/>
    </location>
</feature>
<evidence type="ECO:0000256" key="2">
    <source>
        <dbReference type="ARBA" id="ARBA00022801"/>
    </source>
</evidence>
<dbReference type="EMBL" id="BTGU01000012">
    <property type="protein sequence ID" value="GMN40857.1"/>
    <property type="molecule type" value="Genomic_DNA"/>
</dbReference>
<dbReference type="GO" id="GO:0016787">
    <property type="term" value="F:hydrolase activity"/>
    <property type="evidence" value="ECO:0007669"/>
    <property type="project" value="UniProtKB-KW"/>
</dbReference>
<dbReference type="InterPro" id="IPR002168">
    <property type="entry name" value="Lipase_GDXG_HIS_AS"/>
</dbReference>
<evidence type="ECO:0000259" key="3">
    <source>
        <dbReference type="Pfam" id="PF07859"/>
    </source>
</evidence>
<comment type="similarity">
    <text evidence="1">Belongs to the 'GDXG' lipolytic enzyme family.</text>
</comment>
<keyword evidence="5" id="KW-1185">Reference proteome</keyword>
<dbReference type="InterPro" id="IPR013094">
    <property type="entry name" value="AB_hydrolase_3"/>
</dbReference>
<comment type="caution">
    <text evidence="4">The sequence shown here is derived from an EMBL/GenBank/DDBJ whole genome shotgun (WGS) entry which is preliminary data.</text>
</comment>
<dbReference type="InterPro" id="IPR050466">
    <property type="entry name" value="Carboxylest/Gibb_receptor"/>
</dbReference>
<proteinExistence type="inferred from homology"/>
<accession>A0AA88D460</accession>
<dbReference type="SUPFAM" id="SSF53474">
    <property type="entry name" value="alpha/beta-Hydrolases"/>
    <property type="match status" value="2"/>
</dbReference>
<dbReference type="Pfam" id="PF07859">
    <property type="entry name" value="Abhydrolase_3"/>
    <property type="match status" value="2"/>
</dbReference>
<name>A0AA88D460_FICCA</name>
<dbReference type="PANTHER" id="PTHR23024:SF546">
    <property type="entry name" value="CARBOXYLESTERASE 120-RELATED"/>
    <property type="match status" value="1"/>
</dbReference>
<dbReference type="PROSITE" id="PS01173">
    <property type="entry name" value="LIPASE_GDXG_HIS"/>
    <property type="match status" value="2"/>
</dbReference>
<evidence type="ECO:0000313" key="4">
    <source>
        <dbReference type="EMBL" id="GMN40857.1"/>
    </source>
</evidence>
<dbReference type="AlphaFoldDB" id="A0AA88D460"/>
<organism evidence="4 5">
    <name type="scientific">Ficus carica</name>
    <name type="common">Common fig</name>
    <dbReference type="NCBI Taxonomy" id="3494"/>
    <lineage>
        <taxon>Eukaryota</taxon>
        <taxon>Viridiplantae</taxon>
        <taxon>Streptophyta</taxon>
        <taxon>Embryophyta</taxon>
        <taxon>Tracheophyta</taxon>
        <taxon>Spermatophyta</taxon>
        <taxon>Magnoliopsida</taxon>
        <taxon>eudicotyledons</taxon>
        <taxon>Gunneridae</taxon>
        <taxon>Pentapetalae</taxon>
        <taxon>rosids</taxon>
        <taxon>fabids</taxon>
        <taxon>Rosales</taxon>
        <taxon>Moraceae</taxon>
        <taxon>Ficeae</taxon>
        <taxon>Ficus</taxon>
    </lineage>
</organism>
<evidence type="ECO:0000313" key="5">
    <source>
        <dbReference type="Proteomes" id="UP001187192"/>
    </source>
</evidence>
<feature type="domain" description="Alpha/beta hydrolase fold-3" evidence="3">
    <location>
        <begin position="87"/>
        <end position="309"/>
    </location>
</feature>
<protein>
    <recommendedName>
        <fullName evidence="3">Alpha/beta hydrolase fold-3 domain-containing protein</fullName>
    </recommendedName>
</protein>
<reference evidence="4" key="1">
    <citation type="submission" date="2023-07" db="EMBL/GenBank/DDBJ databases">
        <title>draft genome sequence of fig (Ficus carica).</title>
        <authorList>
            <person name="Takahashi T."/>
            <person name="Nishimura K."/>
        </authorList>
    </citation>
    <scope>NUCLEOTIDE SEQUENCE</scope>
</reference>
<dbReference type="PANTHER" id="PTHR23024">
    <property type="entry name" value="ARYLACETAMIDE DEACETYLASE"/>
    <property type="match status" value="1"/>
</dbReference>
<evidence type="ECO:0000256" key="1">
    <source>
        <dbReference type="ARBA" id="ARBA00010515"/>
    </source>
</evidence>
<keyword evidence="2" id="KW-0378">Hydrolase</keyword>
<dbReference type="Proteomes" id="UP001187192">
    <property type="component" value="Unassembled WGS sequence"/>
</dbReference>
<sequence>MSDQTAHDEQPNPIIDPYQKLNIVLNNDGTITRLLKFPDTPASSDPNLAPLALSKDIPLNQSKSTCLRLFLPRKVLDPPPPSKLPLVVFFHGGGFILLSAASTVFHDFCVNLAAELPAVVVSVEYRLAPEHRLPAAYDDAVEALHWIGTAGDDWLRSYADLSNCFLMGDSAGGNMAYQVGLRSVAEVERLRPVRIRGLILQQPFFGGVQRSRSELRLANDSVFPLCVGDLAWELALPVGVDHNHEYCNPMAGGGGSKAADLIGPLGWKVLVTGWDGDPLFDRQAELAKMLEGKGIRVVAHFGVGEYHAVEMIEPSKAKLLFPLPLIVYFHGGGFAVLSAASTIFNTYCLNLAAGLPAVVVSVEYRLAPKHRLPAALPGRAAIGGGGGVSPAGEDPRADTAAAVLWWGPEEWAELRLVNDHMALVCICDLMWEFALPVGVDRDHEYANPTVGGGCQL</sequence>